<evidence type="ECO:0000256" key="2">
    <source>
        <dbReference type="ARBA" id="ARBA00008072"/>
    </source>
</evidence>
<evidence type="ECO:0000256" key="8">
    <source>
        <dbReference type="ARBA" id="ARBA00049243"/>
    </source>
</evidence>
<keyword evidence="6" id="KW-0560">Oxidoreductase</keyword>
<dbReference type="SUPFAM" id="SSF51735">
    <property type="entry name" value="NAD(P)-binding Rossmann-fold domains"/>
    <property type="match status" value="1"/>
</dbReference>
<organism evidence="11 12">
    <name type="scientific">Actinospica durhamensis</name>
    <dbReference type="NCBI Taxonomy" id="1508375"/>
    <lineage>
        <taxon>Bacteria</taxon>
        <taxon>Bacillati</taxon>
        <taxon>Actinomycetota</taxon>
        <taxon>Actinomycetes</taxon>
        <taxon>Catenulisporales</taxon>
        <taxon>Actinospicaceae</taxon>
        <taxon>Actinospica</taxon>
    </lineage>
</organism>
<name>A0A941IM70_9ACTN</name>
<dbReference type="PROSITE" id="PS00059">
    <property type="entry name" value="ADH_ZINC"/>
    <property type="match status" value="1"/>
</dbReference>
<comment type="catalytic activity">
    <reaction evidence="8">
        <text>a primary alcohol + NAD(+) = an aldehyde + NADH + H(+)</text>
        <dbReference type="Rhea" id="RHEA:10736"/>
        <dbReference type="ChEBI" id="CHEBI:15378"/>
        <dbReference type="ChEBI" id="CHEBI:15734"/>
        <dbReference type="ChEBI" id="CHEBI:17478"/>
        <dbReference type="ChEBI" id="CHEBI:57540"/>
        <dbReference type="ChEBI" id="CHEBI:57945"/>
        <dbReference type="EC" id="1.1.1.1"/>
    </reaction>
</comment>
<evidence type="ECO:0000256" key="1">
    <source>
        <dbReference type="ARBA" id="ARBA00001947"/>
    </source>
</evidence>
<feature type="domain" description="Enoyl reductase (ER)" evidence="10">
    <location>
        <begin position="10"/>
        <end position="309"/>
    </location>
</feature>
<dbReference type="InterPro" id="IPR036291">
    <property type="entry name" value="NAD(P)-bd_dom_sf"/>
</dbReference>
<dbReference type="SUPFAM" id="SSF50129">
    <property type="entry name" value="GroES-like"/>
    <property type="match status" value="1"/>
</dbReference>
<dbReference type="InterPro" id="IPR013154">
    <property type="entry name" value="ADH-like_N"/>
</dbReference>
<comment type="caution">
    <text evidence="11">The sequence shown here is derived from an EMBL/GenBank/DDBJ whole genome shotgun (WGS) entry which is preliminary data.</text>
</comment>
<dbReference type="Pfam" id="PF08240">
    <property type="entry name" value="ADH_N"/>
    <property type="match status" value="1"/>
</dbReference>
<dbReference type="Gene3D" id="3.40.50.720">
    <property type="entry name" value="NAD(P)-binding Rossmann-like Domain"/>
    <property type="match status" value="1"/>
</dbReference>
<evidence type="ECO:0000256" key="5">
    <source>
        <dbReference type="ARBA" id="ARBA00022833"/>
    </source>
</evidence>
<dbReference type="GO" id="GO:0008270">
    <property type="term" value="F:zinc ion binding"/>
    <property type="evidence" value="ECO:0007669"/>
    <property type="project" value="InterPro"/>
</dbReference>
<reference evidence="11" key="1">
    <citation type="submission" date="2021-04" db="EMBL/GenBank/DDBJ databases">
        <title>Genome based classification of Actinospica acidithermotolerans sp. nov., an actinobacterium isolated from an Indonesian hot spring.</title>
        <authorList>
            <person name="Kusuma A.B."/>
            <person name="Putra K.E."/>
            <person name="Nafisah S."/>
            <person name="Loh J."/>
            <person name="Nouioui I."/>
            <person name="Goodfellow M."/>
        </authorList>
    </citation>
    <scope>NUCLEOTIDE SEQUENCE</scope>
    <source>
        <strain evidence="11">CSCA 57</strain>
    </source>
</reference>
<dbReference type="Gene3D" id="3.90.180.10">
    <property type="entry name" value="Medium-chain alcohol dehydrogenases, catalytic domain"/>
    <property type="match status" value="2"/>
</dbReference>
<sequence length="312" mass="31880">MRAWQFTEVGAPLTLNEVPSPTPAADELVVHVRAAGLCHSDVGFLDGTLTPLLPFRPITLGHEIAGVVSAVGSAVTRFQIGQKVVIPAAIEGPGTSKNGGFADEVAVLERLVVALPDGVAFDQAAAATDAGLTSYHAVSVQGNITAGTRVGIIGLGGLGSLGSQAALALGATLFVAEKNELLHDYARSLGAAKVAGDITDFAGEGLDVVIDFAGFGTTTDGAIHTLRRGGRIVQVGLGRARAEIDLQALTLNEIELVGSQAGTKEDCEAVLGLVAEGKLSSRITEIGFEQIGEGIGRLERGEVVGRLVATFG</sequence>
<dbReference type="EMBL" id="JAGSOG010000012">
    <property type="protein sequence ID" value="MBR7832529.1"/>
    <property type="molecule type" value="Genomic_DNA"/>
</dbReference>
<accession>A0A941IM70</accession>
<evidence type="ECO:0000313" key="12">
    <source>
        <dbReference type="Proteomes" id="UP000675781"/>
    </source>
</evidence>
<keyword evidence="5 9" id="KW-0862">Zinc</keyword>
<dbReference type="Proteomes" id="UP000675781">
    <property type="component" value="Unassembled WGS sequence"/>
</dbReference>
<dbReference type="GO" id="GO:0005737">
    <property type="term" value="C:cytoplasm"/>
    <property type="evidence" value="ECO:0007669"/>
    <property type="project" value="TreeGrafter"/>
</dbReference>
<comment type="cofactor">
    <cofactor evidence="1 9">
        <name>Zn(2+)</name>
        <dbReference type="ChEBI" id="CHEBI:29105"/>
    </cofactor>
</comment>
<evidence type="ECO:0000313" key="11">
    <source>
        <dbReference type="EMBL" id="MBR7832529.1"/>
    </source>
</evidence>
<evidence type="ECO:0000256" key="4">
    <source>
        <dbReference type="ARBA" id="ARBA00022723"/>
    </source>
</evidence>
<dbReference type="InterPro" id="IPR020843">
    <property type="entry name" value="ER"/>
</dbReference>
<comment type="catalytic activity">
    <reaction evidence="7">
        <text>a secondary alcohol + NAD(+) = a ketone + NADH + H(+)</text>
        <dbReference type="Rhea" id="RHEA:10740"/>
        <dbReference type="ChEBI" id="CHEBI:15378"/>
        <dbReference type="ChEBI" id="CHEBI:17087"/>
        <dbReference type="ChEBI" id="CHEBI:35681"/>
        <dbReference type="ChEBI" id="CHEBI:57540"/>
        <dbReference type="ChEBI" id="CHEBI:57945"/>
        <dbReference type="EC" id="1.1.1.1"/>
    </reaction>
</comment>
<evidence type="ECO:0000259" key="10">
    <source>
        <dbReference type="SMART" id="SM00829"/>
    </source>
</evidence>
<dbReference type="CDD" id="cd08254">
    <property type="entry name" value="hydroxyacyl_CoA_DH"/>
    <property type="match status" value="1"/>
</dbReference>
<dbReference type="RefSeq" id="WP_212527057.1">
    <property type="nucleotide sequence ID" value="NZ_JAGSOG010000012.1"/>
</dbReference>
<proteinExistence type="inferred from homology"/>
<dbReference type="GO" id="GO:0004022">
    <property type="term" value="F:alcohol dehydrogenase (NAD+) activity"/>
    <property type="evidence" value="ECO:0007669"/>
    <property type="project" value="UniProtKB-EC"/>
</dbReference>
<evidence type="ECO:0000256" key="6">
    <source>
        <dbReference type="ARBA" id="ARBA00023002"/>
    </source>
</evidence>
<dbReference type="InterPro" id="IPR013149">
    <property type="entry name" value="ADH-like_C"/>
</dbReference>
<dbReference type="PANTHER" id="PTHR42940:SF8">
    <property type="entry name" value="VACUOLAR PROTEIN SORTING-ASSOCIATED PROTEIN 11"/>
    <property type="match status" value="1"/>
</dbReference>
<gene>
    <name evidence="11" type="ORF">KDL01_04625</name>
</gene>
<evidence type="ECO:0000256" key="9">
    <source>
        <dbReference type="RuleBase" id="RU361277"/>
    </source>
</evidence>
<dbReference type="AlphaFoldDB" id="A0A941IM70"/>
<dbReference type="Pfam" id="PF00107">
    <property type="entry name" value="ADH_zinc_N"/>
    <property type="match status" value="1"/>
</dbReference>
<dbReference type="SMART" id="SM00829">
    <property type="entry name" value="PKS_ER"/>
    <property type="match status" value="1"/>
</dbReference>
<comment type="similarity">
    <text evidence="2 9">Belongs to the zinc-containing alcohol dehydrogenase family.</text>
</comment>
<evidence type="ECO:0000256" key="3">
    <source>
        <dbReference type="ARBA" id="ARBA00013190"/>
    </source>
</evidence>
<dbReference type="PANTHER" id="PTHR42940">
    <property type="entry name" value="ALCOHOL DEHYDROGENASE 1-RELATED"/>
    <property type="match status" value="1"/>
</dbReference>
<evidence type="ECO:0000256" key="7">
    <source>
        <dbReference type="ARBA" id="ARBA00049164"/>
    </source>
</evidence>
<keyword evidence="12" id="KW-1185">Reference proteome</keyword>
<protein>
    <recommendedName>
        <fullName evidence="3">alcohol dehydrogenase</fullName>
        <ecNumber evidence="3">1.1.1.1</ecNumber>
    </recommendedName>
</protein>
<dbReference type="InterPro" id="IPR002328">
    <property type="entry name" value="ADH_Zn_CS"/>
</dbReference>
<dbReference type="InterPro" id="IPR011032">
    <property type="entry name" value="GroES-like_sf"/>
</dbReference>
<dbReference type="EC" id="1.1.1.1" evidence="3"/>
<keyword evidence="4 9" id="KW-0479">Metal-binding</keyword>